<name>A0A1I3XPF2_9HYPH</name>
<dbReference type="Proteomes" id="UP000199598">
    <property type="component" value="Unassembled WGS sequence"/>
</dbReference>
<dbReference type="RefSeq" id="WP_093517974.1">
    <property type="nucleotide sequence ID" value="NZ_OMPG01000022.1"/>
</dbReference>
<keyword evidence="4" id="KW-1185">Reference proteome</keyword>
<comment type="caution">
    <text evidence="3">The sequence shown here is derived from an EMBL/GenBank/DDBJ whole genome shotgun (WGS) entry which is preliminary data.</text>
</comment>
<feature type="signal peptide" evidence="1">
    <location>
        <begin position="1"/>
        <end position="23"/>
    </location>
</feature>
<gene>
    <name evidence="3" type="ORF">SAMN04488518_10354</name>
</gene>
<proteinExistence type="predicted"/>
<accession>A0A1I3XPF2</accession>
<organism evidence="3 4">
    <name type="scientific">Pseudovibrio ascidiaceicola</name>
    <dbReference type="NCBI Taxonomy" id="285279"/>
    <lineage>
        <taxon>Bacteria</taxon>
        <taxon>Pseudomonadati</taxon>
        <taxon>Pseudomonadota</taxon>
        <taxon>Alphaproteobacteria</taxon>
        <taxon>Hyphomicrobiales</taxon>
        <taxon>Stappiaceae</taxon>
        <taxon>Pseudovibrio</taxon>
    </lineage>
</organism>
<feature type="domain" description="DUF4142" evidence="2">
    <location>
        <begin position="45"/>
        <end position="136"/>
    </location>
</feature>
<protein>
    <recommendedName>
        <fullName evidence="2">DUF4142 domain-containing protein</fullName>
    </recommendedName>
</protein>
<dbReference type="Pfam" id="PF13628">
    <property type="entry name" value="DUF4142"/>
    <property type="match status" value="1"/>
</dbReference>
<evidence type="ECO:0000313" key="3">
    <source>
        <dbReference type="EMBL" id="SFK21199.1"/>
    </source>
</evidence>
<feature type="chain" id="PRO_5045821295" description="DUF4142 domain-containing protein" evidence="1">
    <location>
        <begin position="24"/>
        <end position="172"/>
    </location>
</feature>
<keyword evidence="1" id="KW-0732">Signal</keyword>
<evidence type="ECO:0000313" key="4">
    <source>
        <dbReference type="Proteomes" id="UP000199598"/>
    </source>
</evidence>
<evidence type="ECO:0000256" key="1">
    <source>
        <dbReference type="SAM" id="SignalP"/>
    </source>
</evidence>
<dbReference type="EMBL" id="FOSK01000003">
    <property type="protein sequence ID" value="SFK21199.1"/>
    <property type="molecule type" value="Genomic_DNA"/>
</dbReference>
<reference evidence="3 4" key="1">
    <citation type="submission" date="2016-10" db="EMBL/GenBank/DDBJ databases">
        <authorList>
            <person name="Varghese N."/>
            <person name="Submissions S."/>
        </authorList>
    </citation>
    <scope>NUCLEOTIDE SEQUENCE [LARGE SCALE GENOMIC DNA]</scope>
    <source>
        <strain evidence="3 4">DSM 16392</strain>
    </source>
</reference>
<sequence length="172" mass="18491">MNTGKLHMTRRNALIGISGSLLAAPALVSSAQANHHGSTDYTNKTLTISPFSLAISEMATMKASNPLVRQFAELESEEQTAVSKVIESTGATPPPRPAALEDIYKKLEAENGEDFDRLYISAEITGHEDLLKVQSPEAGKKPVNVDVATATILVAFIHTHLAMLAEIRKQIG</sequence>
<evidence type="ECO:0000259" key="2">
    <source>
        <dbReference type="Pfam" id="PF13628"/>
    </source>
</evidence>
<dbReference type="InterPro" id="IPR025419">
    <property type="entry name" value="DUF4142"/>
</dbReference>